<dbReference type="HOGENOM" id="CLU_2995685_0_0_6"/>
<reference evidence="1" key="1">
    <citation type="submission" date="2013-07" db="EMBL/GenBank/DDBJ databases">
        <title>Sub-species coevolution in mutualistic symbiosis.</title>
        <authorList>
            <person name="Murfin K."/>
            <person name="Klassen J."/>
            <person name="Lee M."/>
            <person name="Forst S."/>
            <person name="Stock P."/>
            <person name="Goodrich-Blair H."/>
        </authorList>
    </citation>
    <scope>NUCLEOTIDE SEQUENCE [LARGE SCALE GENOMIC DNA]</scope>
    <source>
        <strain evidence="1">Oregonense</strain>
    </source>
</reference>
<dbReference type="EMBL" id="CBSX010000157">
    <property type="protein sequence ID" value="CDH06697.1"/>
    <property type="molecule type" value="Genomic_DNA"/>
</dbReference>
<sequence>MAERGITVDHSTLSRWVPLIVKVSLRLGVGGEWTKPISKSKGNGVTFTGGVRRLTSC</sequence>
<evidence type="ECO:0008006" key="3">
    <source>
        <dbReference type="Google" id="ProtNLM"/>
    </source>
</evidence>
<evidence type="ECO:0000313" key="2">
    <source>
        <dbReference type="Proteomes" id="UP000028483"/>
    </source>
</evidence>
<name>A0A077NX57_XENBV</name>
<organism evidence="1 2">
    <name type="scientific">Xenorhabdus bovienii str. oregonense</name>
    <dbReference type="NCBI Taxonomy" id="1398202"/>
    <lineage>
        <taxon>Bacteria</taxon>
        <taxon>Pseudomonadati</taxon>
        <taxon>Pseudomonadota</taxon>
        <taxon>Gammaproteobacteria</taxon>
        <taxon>Enterobacterales</taxon>
        <taxon>Morganellaceae</taxon>
        <taxon>Xenorhabdus</taxon>
    </lineage>
</organism>
<dbReference type="AlphaFoldDB" id="A0A077NX57"/>
<dbReference type="Proteomes" id="UP000028483">
    <property type="component" value="Unassembled WGS sequence"/>
</dbReference>
<comment type="caution">
    <text evidence="1">The sequence shown here is derived from an EMBL/GenBank/DDBJ whole genome shotgun (WGS) entry which is preliminary data.</text>
</comment>
<proteinExistence type="predicted"/>
<accession>A0A077NX57</accession>
<protein>
    <recommendedName>
        <fullName evidence="3">Transposase</fullName>
    </recommendedName>
</protein>
<evidence type="ECO:0000313" key="1">
    <source>
        <dbReference type="EMBL" id="CDH06697.1"/>
    </source>
</evidence>
<gene>
    <name evidence="1" type="ORF">XBO1_240003</name>
</gene>